<proteinExistence type="predicted"/>
<dbReference type="Proteomes" id="UP000246073">
    <property type="component" value="Unassembled WGS sequence"/>
</dbReference>
<name>A0A2P9HKK9_9HYPH</name>
<evidence type="ECO:0000313" key="1">
    <source>
        <dbReference type="EMBL" id="SPL64657.1"/>
    </source>
</evidence>
<reference evidence="2" key="1">
    <citation type="submission" date="2017-12" db="EMBL/GenBank/DDBJ databases">
        <authorList>
            <person name="Diaz M."/>
        </authorList>
    </citation>
    <scope>NUCLEOTIDE SEQUENCE [LARGE SCALE GENOMIC DNA]</scope>
    <source>
        <strain evidence="2">FI11154</strain>
    </source>
</reference>
<dbReference type="AlphaFoldDB" id="A0A2P9HKK9"/>
<accession>A0A2P9HKK9</accession>
<protein>
    <submittedName>
        <fullName evidence="1">Uncharacterized protein</fullName>
    </submittedName>
</protein>
<dbReference type="EMBL" id="OOFM01000005">
    <property type="protein sequence ID" value="SPL64657.1"/>
    <property type="molecule type" value="Genomic_DNA"/>
</dbReference>
<organism evidence="1 2">
    <name type="scientific">Ochrobactrum soli</name>
    <dbReference type="NCBI Taxonomy" id="2448455"/>
    <lineage>
        <taxon>Bacteria</taxon>
        <taxon>Pseudomonadati</taxon>
        <taxon>Pseudomonadota</taxon>
        <taxon>Alphaproteobacteria</taxon>
        <taxon>Hyphomicrobiales</taxon>
        <taxon>Brucellaceae</taxon>
        <taxon>Brucella/Ochrobactrum group</taxon>
        <taxon>Ochrobactrum</taxon>
    </lineage>
</organism>
<sequence>MTEHLRSLFTRKVEYTPSTEIVNHMGERFSMGRGGGCVLERVSI</sequence>
<gene>
    <name evidence="1" type="ORF">OHAE_524</name>
</gene>
<evidence type="ECO:0000313" key="2">
    <source>
        <dbReference type="Proteomes" id="UP000246073"/>
    </source>
</evidence>